<accession>A0A2L0EXT6</accession>
<protein>
    <submittedName>
        <fullName evidence="2">Uncharacterized protein</fullName>
    </submittedName>
</protein>
<feature type="compositionally biased region" description="Basic and acidic residues" evidence="1">
    <location>
        <begin position="87"/>
        <end position="126"/>
    </location>
</feature>
<feature type="compositionally biased region" description="Basic and acidic residues" evidence="1">
    <location>
        <begin position="630"/>
        <end position="649"/>
    </location>
</feature>
<evidence type="ECO:0000256" key="1">
    <source>
        <dbReference type="SAM" id="MobiDB-lite"/>
    </source>
</evidence>
<dbReference type="Proteomes" id="UP000238348">
    <property type="component" value="Chromosome"/>
</dbReference>
<proteinExistence type="predicted"/>
<dbReference type="AlphaFoldDB" id="A0A2L0EXT6"/>
<dbReference type="EMBL" id="CP012673">
    <property type="protein sequence ID" value="AUX44085.1"/>
    <property type="molecule type" value="Genomic_DNA"/>
</dbReference>
<feature type="region of interest" description="Disordered" evidence="1">
    <location>
        <begin position="270"/>
        <end position="295"/>
    </location>
</feature>
<gene>
    <name evidence="2" type="ORF">SOCE26_055450</name>
</gene>
<evidence type="ECO:0000313" key="3">
    <source>
        <dbReference type="Proteomes" id="UP000238348"/>
    </source>
</evidence>
<feature type="compositionally biased region" description="Basic and acidic residues" evidence="1">
    <location>
        <begin position="270"/>
        <end position="291"/>
    </location>
</feature>
<name>A0A2L0EXT6_SORCE</name>
<reference evidence="2 3" key="1">
    <citation type="submission" date="2015-09" db="EMBL/GenBank/DDBJ databases">
        <title>Sorangium comparison.</title>
        <authorList>
            <person name="Zaburannyi N."/>
            <person name="Bunk B."/>
            <person name="Overmann J."/>
            <person name="Mueller R."/>
        </authorList>
    </citation>
    <scope>NUCLEOTIDE SEQUENCE [LARGE SCALE GENOMIC DNA]</scope>
    <source>
        <strain evidence="2 3">So ce26</strain>
    </source>
</reference>
<evidence type="ECO:0000313" key="2">
    <source>
        <dbReference type="EMBL" id="AUX44085.1"/>
    </source>
</evidence>
<feature type="region of interest" description="Disordered" evidence="1">
    <location>
        <begin position="87"/>
        <end position="148"/>
    </location>
</feature>
<feature type="region of interest" description="Disordered" evidence="1">
    <location>
        <begin position="624"/>
        <end position="655"/>
    </location>
</feature>
<organism evidence="2 3">
    <name type="scientific">Sorangium cellulosum</name>
    <name type="common">Polyangium cellulosum</name>
    <dbReference type="NCBI Taxonomy" id="56"/>
    <lineage>
        <taxon>Bacteria</taxon>
        <taxon>Pseudomonadati</taxon>
        <taxon>Myxococcota</taxon>
        <taxon>Polyangia</taxon>
        <taxon>Polyangiales</taxon>
        <taxon>Polyangiaceae</taxon>
        <taxon>Sorangium</taxon>
    </lineage>
</organism>
<sequence>MGEIEGRADLVELEDRGLERVALAVRQALVEQGHQREHGGLELGGHRLRGARQLDGRGQAHAELLERGKVEQQAMRPDVVRDVAAHEERELGGRAPAERLAADEDTRLLDQHRGDPDRRVLAEVDRRRGHPEAPAGPGEQPHDARRVPLGVRARGRVELRELPLSRALGQPRADRGAGDRREHLLERAIAIGRAQELPGRRADRVCRLHDARRPVLLEDEALPRLGRAEVHGHARGRPRLVGAPELLERVEQVVEHLDVAGIEHRRGLEVRGRPLEPPRTPRERRRAEPPRDVVGPLGHRALERLQRGAGILEVIAEEQAKAAADLPGDVAPRARVRDALRPVEHAPVHELELAPLLPRGQQDRDERERIEQRGIGVQRALEQVDPGLLPRDLAQGRARLALHRRAREIEQRLRLLPRVLHELDEAAAHVERRVDVARRPVQPVEAAQDGRVVGAELARALEHLARALQIPGDDLPALGVLHEQREPVVVALDAREQPLLRGAQGGEVALGEVELDQRLERGPVLGRERQRLLEARDRLAALLLAPSRVPDAQVHLRARVPLRGAHERERLLVRGQRPLQVPGGGERVAGREVLRDRVVRRGRRRGGDLHLALRRLGLRRRGRAGAALARGEHRDGAPPAHAREARDGAGELGAPLDTAEDRLRGEAALRLDLVEVLDEGAGEHRRHLAADLSDRVGRHEELDRHPVGRHRPLRGGDHVARRHPGPVVALDHEEHRAAGAIAEHRGDVAQRVAHAGVLGIEAEEELSFRRQRDGAGGIEEEQGGRLVAGGFLRVDQGLPRRRELVEQRVELLREIPRWIDVDHPEARVVEREAGPDEITVQRAGRRPLIAVKAGRGDDRQAHQIALSSLPARM</sequence>